<organism evidence="1 2">
    <name type="scientific">Candidatus Brocadia sinica JPN1</name>
    <dbReference type="NCBI Taxonomy" id="1197129"/>
    <lineage>
        <taxon>Bacteria</taxon>
        <taxon>Pseudomonadati</taxon>
        <taxon>Planctomycetota</taxon>
        <taxon>Candidatus Brocadiia</taxon>
        <taxon>Candidatus Brocadiales</taxon>
        <taxon>Candidatus Brocadiaceae</taxon>
        <taxon>Candidatus Brocadia</taxon>
    </lineage>
</organism>
<dbReference type="RefSeq" id="WP_052561393.1">
    <property type="nucleotide sequence ID" value="NZ_BAFN01000001.1"/>
</dbReference>
<proteinExistence type="predicted"/>
<gene>
    <name evidence="1" type="ORF">BROSI_A0126</name>
</gene>
<reference evidence="2" key="1">
    <citation type="journal article" date="2015" name="Genome Announc.">
        <title>Draft Genome Sequence of an Anaerobic Ammonium-Oxidizing Bacterium, "Candidatus Brocadia sinica".</title>
        <authorList>
            <person name="Oshiki M."/>
            <person name="Shinyako-Hata K."/>
            <person name="Satoh H."/>
            <person name="Okabe S."/>
        </authorList>
    </citation>
    <scope>NUCLEOTIDE SEQUENCE [LARGE SCALE GENOMIC DNA]</scope>
    <source>
        <strain evidence="2">JPN1</strain>
    </source>
</reference>
<keyword evidence="2" id="KW-1185">Reference proteome</keyword>
<comment type="caution">
    <text evidence="1">The sequence shown here is derived from an EMBL/GenBank/DDBJ whole genome shotgun (WGS) entry which is preliminary data.</text>
</comment>
<evidence type="ECO:0008006" key="3">
    <source>
        <dbReference type="Google" id="ProtNLM"/>
    </source>
</evidence>
<accession>A0ABQ0JSC9</accession>
<dbReference type="Proteomes" id="UP000032309">
    <property type="component" value="Unassembled WGS sequence"/>
</dbReference>
<dbReference type="EMBL" id="BAFN01000001">
    <property type="protein sequence ID" value="GAN31625.1"/>
    <property type="molecule type" value="Genomic_DNA"/>
</dbReference>
<protein>
    <recommendedName>
        <fullName evidence="3">Lipoprotein</fullName>
    </recommendedName>
</protein>
<sequence length="161" mass="18357">MKYLKTQIILAVLIFSGCQTMQKSSSNRNIFRAGEDSLKFNIALSDDERRGESPRQRPMDVKKEISGLLNTLRTDGAGIKHETELNIESYFTVSDAFEADGLLVQSVDCLNELRCKLMELIDARARQKNPYSLIETEDDILRCRDFHNIHVIDEKYLAGAQ</sequence>
<evidence type="ECO:0000313" key="1">
    <source>
        <dbReference type="EMBL" id="GAN31625.1"/>
    </source>
</evidence>
<dbReference type="PROSITE" id="PS51257">
    <property type="entry name" value="PROKAR_LIPOPROTEIN"/>
    <property type="match status" value="1"/>
</dbReference>
<name>A0ABQ0JSC9_9BACT</name>
<evidence type="ECO:0000313" key="2">
    <source>
        <dbReference type="Proteomes" id="UP000032309"/>
    </source>
</evidence>